<evidence type="ECO:0000313" key="2">
    <source>
        <dbReference type="EMBL" id="XAF69834.1"/>
    </source>
</evidence>
<keyword evidence="1" id="KW-0472">Membrane</keyword>
<evidence type="ECO:0000256" key="1">
    <source>
        <dbReference type="SAM" id="Phobius"/>
    </source>
</evidence>
<dbReference type="InterPro" id="IPR031608">
    <property type="entry name" value="CclA_1"/>
</dbReference>
<keyword evidence="1" id="KW-1133">Transmembrane helix</keyword>
<dbReference type="InterPro" id="IPR009086">
    <property type="entry name" value="Bacteriocin_AS48"/>
</dbReference>
<protein>
    <submittedName>
        <fullName evidence="2">Cyclic bacteriocin</fullName>
    </submittedName>
</protein>
<name>A0ABZ3EAL7_9STAP</name>
<feature type="transmembrane region" description="Helical" evidence="1">
    <location>
        <begin position="32"/>
        <end position="59"/>
    </location>
</feature>
<organism evidence="2 3">
    <name type="scientific">Staphylococcus hsinchuensis</name>
    <dbReference type="NCBI Taxonomy" id="3051183"/>
    <lineage>
        <taxon>Bacteria</taxon>
        <taxon>Bacillati</taxon>
        <taxon>Bacillota</taxon>
        <taxon>Bacilli</taxon>
        <taxon>Bacillales</taxon>
        <taxon>Staphylococcaceae</taxon>
        <taxon>Staphylococcus</taxon>
    </lineage>
</organism>
<proteinExistence type="predicted"/>
<reference evidence="2 3" key="1">
    <citation type="journal article" date="2024" name="Pathogens">
        <title>Staphylococcus hsinchuensis sp. nov., Isolated from Soymilk.</title>
        <authorList>
            <person name="Wang Y.T."/>
            <person name="Lin Y.C."/>
            <person name="Hsieh Y.H."/>
            <person name="Lin Y.T."/>
            <person name="Hamada M."/>
            <person name="Chen C.C."/>
            <person name="Liou J.S."/>
            <person name="Lee A.Y."/>
            <person name="Zhang W.L."/>
            <person name="Chen Y.T."/>
            <person name="Huang C.H."/>
        </authorList>
    </citation>
    <scope>NUCLEOTIDE SEQUENCE [LARGE SCALE GENOMIC DNA]</scope>
    <source>
        <strain evidence="2 3">H164</strain>
    </source>
</reference>
<dbReference type="EMBL" id="CP128355">
    <property type="protein sequence ID" value="XAF69834.1"/>
    <property type="molecule type" value="Genomic_DNA"/>
</dbReference>
<evidence type="ECO:0000313" key="3">
    <source>
        <dbReference type="Proteomes" id="UP001436297"/>
    </source>
</evidence>
<dbReference type="RefSeq" id="WP_251516226.1">
    <property type="nucleotide sequence ID" value="NZ_CP128355.1"/>
</dbReference>
<dbReference type="Proteomes" id="UP001436297">
    <property type="component" value="Chromosome"/>
</dbReference>
<gene>
    <name evidence="2" type="ORF">QQM35_07075</name>
</gene>
<accession>A0ABZ3EAL7</accession>
<keyword evidence="3" id="KW-1185">Reference proteome</keyword>
<sequence>MMFELYKKIRWTGISKNTVKSFINALIHGNNIWTALQIAGVVFSGGVATAISVIGRVAIVKFVKRYGIKKAIAW</sequence>
<dbReference type="Gene3D" id="1.20.225.10">
    <property type="entry name" value="Bacteriocin AS-48"/>
    <property type="match status" value="1"/>
</dbReference>
<dbReference type="Pfam" id="PF16942">
    <property type="entry name" value="CclA_1"/>
    <property type="match status" value="1"/>
</dbReference>
<keyword evidence="1" id="KW-0812">Transmembrane</keyword>